<feature type="non-terminal residue" evidence="2">
    <location>
        <position position="62"/>
    </location>
</feature>
<evidence type="ECO:0000313" key="2">
    <source>
        <dbReference type="EMBL" id="GAG88044.1"/>
    </source>
</evidence>
<dbReference type="AlphaFoldDB" id="X1AXW6"/>
<reference evidence="2" key="1">
    <citation type="journal article" date="2014" name="Front. Microbiol.">
        <title>High frequency of phylogenetically diverse reductive dehalogenase-homologous genes in deep subseafloor sedimentary metagenomes.</title>
        <authorList>
            <person name="Kawai M."/>
            <person name="Futagami T."/>
            <person name="Toyoda A."/>
            <person name="Takaki Y."/>
            <person name="Nishi S."/>
            <person name="Hori S."/>
            <person name="Arai W."/>
            <person name="Tsubouchi T."/>
            <person name="Morono Y."/>
            <person name="Uchiyama I."/>
            <person name="Ito T."/>
            <person name="Fujiyama A."/>
            <person name="Inagaki F."/>
            <person name="Takami H."/>
        </authorList>
    </citation>
    <scope>NUCLEOTIDE SEQUENCE</scope>
    <source>
        <strain evidence="2">Expedition CK06-06</strain>
    </source>
</reference>
<comment type="caution">
    <text evidence="2">The sequence shown here is derived from an EMBL/GenBank/DDBJ whole genome shotgun (WGS) entry which is preliminary data.</text>
</comment>
<gene>
    <name evidence="2" type="ORF">S01H4_26852</name>
</gene>
<dbReference type="EMBL" id="BART01013012">
    <property type="protein sequence ID" value="GAG88044.1"/>
    <property type="molecule type" value="Genomic_DNA"/>
</dbReference>
<feature type="region of interest" description="Disordered" evidence="1">
    <location>
        <begin position="42"/>
        <end position="62"/>
    </location>
</feature>
<protein>
    <submittedName>
        <fullName evidence="2">Uncharacterized protein</fullName>
    </submittedName>
</protein>
<sequence>MELVFVIVPSAKLDSLVYYVEGGAGNRDVKIVADFNPLSPPNQFQGGASSNQGATWSNQGLV</sequence>
<evidence type="ECO:0000256" key="1">
    <source>
        <dbReference type="SAM" id="MobiDB-lite"/>
    </source>
</evidence>
<name>X1AXW6_9ZZZZ</name>
<accession>X1AXW6</accession>
<organism evidence="2">
    <name type="scientific">marine sediment metagenome</name>
    <dbReference type="NCBI Taxonomy" id="412755"/>
    <lineage>
        <taxon>unclassified sequences</taxon>
        <taxon>metagenomes</taxon>
        <taxon>ecological metagenomes</taxon>
    </lineage>
</organism>
<proteinExistence type="predicted"/>